<feature type="domain" description="Helitron helicase-like" evidence="2">
    <location>
        <begin position="131"/>
        <end position="351"/>
    </location>
</feature>
<dbReference type="InterPro" id="IPR025476">
    <property type="entry name" value="Helitron_helicase-like"/>
</dbReference>
<comment type="caution">
    <text evidence="3">The sequence shown here is derived from an EMBL/GenBank/DDBJ whole genome shotgun (WGS) entry which is preliminary data.</text>
</comment>
<name>A0A8T8SCJ6_9BASI</name>
<keyword evidence="4" id="KW-1185">Reference proteome</keyword>
<evidence type="ECO:0000259" key="2">
    <source>
        <dbReference type="Pfam" id="PF14214"/>
    </source>
</evidence>
<feature type="compositionally biased region" description="Acidic residues" evidence="1">
    <location>
        <begin position="663"/>
        <end position="676"/>
    </location>
</feature>
<feature type="region of interest" description="Disordered" evidence="1">
    <location>
        <begin position="663"/>
        <end position="682"/>
    </location>
</feature>
<sequence length="737" mass="82309">MRHVVFDNTGSVPSLFDEETAGLEPHAATIVEEDFGSNEARTFLEHHGLLDVNGVGVPAHLRTASALSNATGTERPDLIIQHGSAFVSDYNNPALFPGMFPLLYPWGIGGFESKRDVAVSFDKHAIYLLDLEDHAFRRHWSFVFVVANIKQRRAIHVGSRFVCKKKDFERVSRELSELDAEVVKRVAEHVALGGSQKTLSGTERRVSTLLKKCELLSVRVPGSQAVMNHARADIRGYIGELGIFQLFLTINPRPEYGPPFQVFYGDTKIDIDVRIPRMPPRSSRAIQVADDPIAAADYFHFHVAAVFEYLFGWNVRSRTSSETGGLLGRLSGFFLVKEHTMRGQLHGHALIWLEGGLNPADLRQKLKVDEEFKIRYLAFMDDIIRHHLPPGPPTANTRDASGAVRQPRAEMPPHPQDADYRERFEEDHHLLGEALQRHSCRATCFKGGRNTCRFHYPHALNSASTFDPRDNSVNLQIKDSTINWHNPELLVATRHNHDLKSVQSGKSSAAAAAYITSYATKSDETPANQIAMINTVFQRLQDNGEVLTETKALLTKCVMQFGRERQLHAQQVSTYVRELGDTFQSHATVPMLSGTMLSKIFRLFGPLIDKASQNNTDVRDSQDTAIRLASEVAISEVGALRGGEAVAVLESDNAGGVELAPIPDEDEAEDDDEDEFLPLSSSGEAHQVDDYINRGETLSEINFYDFARFCKLIDMPKRPNKNHHMLAITHPNVETHC</sequence>
<gene>
    <name evidence="3" type="ORF">A4X13_0g8984</name>
</gene>
<proteinExistence type="predicted"/>
<feature type="non-terminal residue" evidence="3">
    <location>
        <position position="737"/>
    </location>
</feature>
<evidence type="ECO:0000313" key="3">
    <source>
        <dbReference type="EMBL" id="KAE8236920.1"/>
    </source>
</evidence>
<accession>A0A8T8SCJ6</accession>
<evidence type="ECO:0000313" key="4">
    <source>
        <dbReference type="Proteomes" id="UP000077521"/>
    </source>
</evidence>
<evidence type="ECO:0000256" key="1">
    <source>
        <dbReference type="SAM" id="MobiDB-lite"/>
    </source>
</evidence>
<organism evidence="3 4">
    <name type="scientific">Tilletia indica</name>
    <dbReference type="NCBI Taxonomy" id="43049"/>
    <lineage>
        <taxon>Eukaryota</taxon>
        <taxon>Fungi</taxon>
        <taxon>Dikarya</taxon>
        <taxon>Basidiomycota</taxon>
        <taxon>Ustilaginomycotina</taxon>
        <taxon>Exobasidiomycetes</taxon>
        <taxon>Tilletiales</taxon>
        <taxon>Tilletiaceae</taxon>
        <taxon>Tilletia</taxon>
    </lineage>
</organism>
<dbReference type="EMBL" id="LWDF02002004">
    <property type="protein sequence ID" value="KAE8236920.1"/>
    <property type="molecule type" value="Genomic_DNA"/>
</dbReference>
<reference evidence="3" key="1">
    <citation type="submission" date="2016-04" db="EMBL/GenBank/DDBJ databases">
        <authorList>
            <person name="Nguyen H.D."/>
            <person name="Samba Siva P."/>
            <person name="Cullis J."/>
            <person name="Levesque C.A."/>
            <person name="Hambleton S."/>
        </authorList>
    </citation>
    <scope>NUCLEOTIDE SEQUENCE</scope>
    <source>
        <strain evidence="3">DAOMC 236416</strain>
    </source>
</reference>
<dbReference type="Proteomes" id="UP000077521">
    <property type="component" value="Unassembled WGS sequence"/>
</dbReference>
<protein>
    <recommendedName>
        <fullName evidence="2">Helitron helicase-like domain-containing protein</fullName>
    </recommendedName>
</protein>
<reference evidence="3" key="2">
    <citation type="journal article" date="2019" name="IMA Fungus">
        <title>Genome sequencing and comparison of five Tilletia species to identify candidate genes for the detection of regulated species infecting wheat.</title>
        <authorList>
            <person name="Nguyen H.D.T."/>
            <person name="Sultana T."/>
            <person name="Kesanakurti P."/>
            <person name="Hambleton S."/>
        </authorList>
    </citation>
    <scope>NUCLEOTIDE SEQUENCE</scope>
    <source>
        <strain evidence="3">DAOMC 236416</strain>
    </source>
</reference>
<feature type="region of interest" description="Disordered" evidence="1">
    <location>
        <begin position="389"/>
        <end position="414"/>
    </location>
</feature>
<dbReference type="Pfam" id="PF14214">
    <property type="entry name" value="Helitron_like_N"/>
    <property type="match status" value="1"/>
</dbReference>
<dbReference type="AlphaFoldDB" id="A0A8T8SCJ6"/>